<dbReference type="PANTHER" id="PTHR44103">
    <property type="entry name" value="PROPROTEIN CONVERTASE P"/>
    <property type="match status" value="1"/>
</dbReference>
<evidence type="ECO:0000256" key="1">
    <source>
        <dbReference type="ARBA" id="ARBA00022729"/>
    </source>
</evidence>
<evidence type="ECO:0000313" key="3">
    <source>
        <dbReference type="Proteomes" id="UP000320390"/>
    </source>
</evidence>
<dbReference type="OrthoDB" id="227135at2"/>
<name>A0A518ELE4_9BACT</name>
<dbReference type="PANTHER" id="PTHR44103:SF1">
    <property type="entry name" value="PROPROTEIN CONVERTASE P"/>
    <property type="match status" value="1"/>
</dbReference>
<dbReference type="InterPro" id="IPR028994">
    <property type="entry name" value="Integrin_alpha_N"/>
</dbReference>
<dbReference type="Gene3D" id="2.130.10.130">
    <property type="entry name" value="Integrin alpha, N-terminal"/>
    <property type="match status" value="1"/>
</dbReference>
<dbReference type="InterPro" id="IPR013517">
    <property type="entry name" value="FG-GAP"/>
</dbReference>
<organism evidence="2 3">
    <name type="scientific">Saltatorellus ferox</name>
    <dbReference type="NCBI Taxonomy" id="2528018"/>
    <lineage>
        <taxon>Bacteria</taxon>
        <taxon>Pseudomonadati</taxon>
        <taxon>Planctomycetota</taxon>
        <taxon>Planctomycetia</taxon>
        <taxon>Planctomycetia incertae sedis</taxon>
        <taxon>Saltatorellus</taxon>
    </lineage>
</organism>
<dbReference type="RefSeq" id="WP_145194351.1">
    <property type="nucleotide sequence ID" value="NZ_CP036434.1"/>
</dbReference>
<dbReference type="AlphaFoldDB" id="A0A518ELE4"/>
<dbReference type="EMBL" id="CP036434">
    <property type="protein sequence ID" value="QDV04917.1"/>
    <property type="molecule type" value="Genomic_DNA"/>
</dbReference>
<evidence type="ECO:0000313" key="2">
    <source>
        <dbReference type="EMBL" id="QDV04917.1"/>
    </source>
</evidence>
<dbReference type="SUPFAM" id="SSF69318">
    <property type="entry name" value="Integrin alpha N-terminal domain"/>
    <property type="match status" value="2"/>
</dbReference>
<protein>
    <submittedName>
        <fullName evidence="2">FG-GAP repeat protein</fullName>
    </submittedName>
</protein>
<gene>
    <name evidence="2" type="ORF">Poly30_04110</name>
</gene>
<sequence length="869" mass="89503">MLVLALATSCLATPDLEHFREITAALPGASLVAHGDLNGDGLADLVCASSRTRSIVWFAGGPNGPSTEMRVAGIVSGLLRGIAVGDIDGDGYDEIVVTNESGSDANLLWNDGTGEFDVTLLAENQFDLGSEIYVVDFDLDGDRDVIVMRASGSPSSTGPLLFENLGSGVLALPAILLGLATPFSDLALFDIDGDGLQDAVLGGAGGRIDWYRNSGGAGAWTRNSIENQPFLRVRDLKAVDLDGDGDLDLAMAARTFGEFRFYENLGGGAFGPRIDAGMNAGLLAKIEPIDADLDGDLDLIATTDGAAAPRWIENLGSFQFLDRGPFVGGGGLDAPDIDFSDLNADGRPDVLVVGDGDTVDWVPGAPLSPAGLAFESATRPILRPVPEAIESVVLDVDLDGVRDVITASPESGVYLARGLGADRFRAPERSLPSIQAASSLRAADLDRNGAVDLLLGTPSGEVWWVPTGATGGLGAPQLIGSGTGPLGVAPQAIDFDSDGDLDVLFAGALSPDVIVHEQLAPGTFAPGRPLISTTLYAQGLIAEDFDLDGVLDLIALDRQPMGFLFEQYRGLGAGSFAAPLTVLSTANVMGLEARDVNDDGAADLVWVQPGPKLIRRALNTGAGIFGATEDLGTFLDLPDAVGAGPAGPSGEATLVVYHRPNNRVMGTLEWFAIDGPAAISLQRTDLRLSEVASVSLDDVNGDGDLDVLVSASAHGQVGWQENGAIGELGSRECSPAVPNSTGRPATLRIVGSGTAATDSLTLESLDLPAGATTLFLASRQPGLVVGPGGSQGTLCLGGAIGRFAAPGQIGMATANGFATLGIDLQNLPQPTGAVAAMSGETWRFQAWYRDISIGLGTSNFTDAAAVLIR</sequence>
<dbReference type="Pfam" id="PF13517">
    <property type="entry name" value="FG-GAP_3"/>
    <property type="match status" value="5"/>
</dbReference>
<keyword evidence="1" id="KW-0732">Signal</keyword>
<reference evidence="2 3" key="1">
    <citation type="submission" date="2019-02" db="EMBL/GenBank/DDBJ databases">
        <title>Deep-cultivation of Planctomycetes and their phenomic and genomic characterization uncovers novel biology.</title>
        <authorList>
            <person name="Wiegand S."/>
            <person name="Jogler M."/>
            <person name="Boedeker C."/>
            <person name="Pinto D."/>
            <person name="Vollmers J."/>
            <person name="Rivas-Marin E."/>
            <person name="Kohn T."/>
            <person name="Peeters S.H."/>
            <person name="Heuer A."/>
            <person name="Rast P."/>
            <person name="Oberbeckmann S."/>
            <person name="Bunk B."/>
            <person name="Jeske O."/>
            <person name="Meyerdierks A."/>
            <person name="Storesund J.E."/>
            <person name="Kallscheuer N."/>
            <person name="Luecker S."/>
            <person name="Lage O.M."/>
            <person name="Pohl T."/>
            <person name="Merkel B.J."/>
            <person name="Hornburger P."/>
            <person name="Mueller R.-W."/>
            <person name="Bruemmer F."/>
            <person name="Labrenz M."/>
            <person name="Spormann A.M."/>
            <person name="Op den Camp H."/>
            <person name="Overmann J."/>
            <person name="Amann R."/>
            <person name="Jetten M.S.M."/>
            <person name="Mascher T."/>
            <person name="Medema M.H."/>
            <person name="Devos D.P."/>
            <person name="Kaster A.-K."/>
            <person name="Ovreas L."/>
            <person name="Rohde M."/>
            <person name="Galperin M.Y."/>
            <person name="Jogler C."/>
        </authorList>
    </citation>
    <scope>NUCLEOTIDE SEQUENCE [LARGE SCALE GENOMIC DNA]</scope>
    <source>
        <strain evidence="2 3">Poly30</strain>
    </source>
</reference>
<keyword evidence="3" id="KW-1185">Reference proteome</keyword>
<proteinExistence type="predicted"/>
<dbReference type="Proteomes" id="UP000320390">
    <property type="component" value="Chromosome"/>
</dbReference>
<accession>A0A518ELE4</accession>